<sequence length="129" mass="14267">MRSTFILLACLAVGTGASASPTQQVWTKRETRAEAAANVRRLMKEETMGSIATVFPEETNHVGEPFAMLENMTIMSDISSDDSKALAKCYTQYHPDAKGWLPGAEDSPHYSVWARFDVHDIYYVGGFGE</sequence>
<evidence type="ECO:0000313" key="1">
    <source>
        <dbReference type="EMBL" id="KAJ9114308.1"/>
    </source>
</evidence>
<proteinExistence type="predicted"/>
<keyword evidence="2" id="KW-1185">Reference proteome</keyword>
<protein>
    <submittedName>
        <fullName evidence="1">Uncharacterized protein</fullName>
    </submittedName>
</protein>
<organism evidence="1 2">
    <name type="scientific">Naganishia vaughanmartiniae</name>
    <dbReference type="NCBI Taxonomy" id="1424756"/>
    <lineage>
        <taxon>Eukaryota</taxon>
        <taxon>Fungi</taxon>
        <taxon>Dikarya</taxon>
        <taxon>Basidiomycota</taxon>
        <taxon>Agaricomycotina</taxon>
        <taxon>Tremellomycetes</taxon>
        <taxon>Filobasidiales</taxon>
        <taxon>Filobasidiaceae</taxon>
        <taxon>Naganishia</taxon>
    </lineage>
</organism>
<dbReference type="Proteomes" id="UP001243375">
    <property type="component" value="Unassembled WGS sequence"/>
</dbReference>
<accession>A0ACC2WRA8</accession>
<reference evidence="1" key="1">
    <citation type="submission" date="2023-04" db="EMBL/GenBank/DDBJ databases">
        <title>Draft Genome sequencing of Naganishia species isolated from polar environments using Oxford Nanopore Technology.</title>
        <authorList>
            <person name="Leo P."/>
            <person name="Venkateswaran K."/>
        </authorList>
    </citation>
    <scope>NUCLEOTIDE SEQUENCE</scope>
    <source>
        <strain evidence="1">MNA-CCFEE 5425</strain>
    </source>
</reference>
<comment type="caution">
    <text evidence="1">The sequence shown here is derived from an EMBL/GenBank/DDBJ whole genome shotgun (WGS) entry which is preliminary data.</text>
</comment>
<evidence type="ECO:0000313" key="2">
    <source>
        <dbReference type="Proteomes" id="UP001243375"/>
    </source>
</evidence>
<gene>
    <name evidence="1" type="ORF">QFC22_005760</name>
</gene>
<dbReference type="EMBL" id="JASBWU010000019">
    <property type="protein sequence ID" value="KAJ9114308.1"/>
    <property type="molecule type" value="Genomic_DNA"/>
</dbReference>
<name>A0ACC2WRA8_9TREE</name>